<dbReference type="Proteomes" id="UP000324194">
    <property type="component" value="Chromosome 1"/>
</dbReference>
<dbReference type="EMBL" id="LR699119">
    <property type="protein sequence ID" value="VVC75275.1"/>
    <property type="molecule type" value="Genomic_DNA"/>
</dbReference>
<feature type="binding site" evidence="10">
    <location>
        <position position="260"/>
    </location>
    <ligand>
        <name>Mg(2+)</name>
        <dbReference type="ChEBI" id="CHEBI:18420"/>
    </ligand>
</feature>
<reference evidence="14 15" key="1">
    <citation type="submission" date="2019-08" db="EMBL/GenBank/DDBJ databases">
        <authorList>
            <person name="Guy L."/>
        </authorList>
    </citation>
    <scope>NUCLEOTIDE SEQUENCE [LARGE SCALE GENOMIC DNA]</scope>
    <source>
        <strain evidence="14 15">SGT-108</strain>
    </source>
</reference>
<dbReference type="Gene3D" id="3.40.50.920">
    <property type="match status" value="1"/>
</dbReference>
<dbReference type="InterPro" id="IPR051157">
    <property type="entry name" value="PDH/Transketolase"/>
</dbReference>
<keyword evidence="5 9" id="KW-0560">Oxidoreductase</keyword>
<proteinExistence type="predicted"/>
<feature type="binding site" evidence="10">
    <location>
        <position position="262"/>
    </location>
    <ligand>
        <name>Mg(2+)</name>
        <dbReference type="ChEBI" id="CHEBI:18420"/>
    </ligand>
</feature>
<dbReference type="Gene3D" id="3.40.50.970">
    <property type="match status" value="2"/>
</dbReference>
<dbReference type="InterPro" id="IPR004660">
    <property type="entry name" value="PDH_E1"/>
</dbReference>
<evidence type="ECO:0000259" key="11">
    <source>
        <dbReference type="Pfam" id="PF00456"/>
    </source>
</evidence>
<evidence type="ECO:0000256" key="7">
    <source>
        <dbReference type="ARBA" id="ARBA00023317"/>
    </source>
</evidence>
<evidence type="ECO:0000313" key="14">
    <source>
        <dbReference type="EMBL" id="VVC75275.1"/>
    </source>
</evidence>
<dbReference type="SUPFAM" id="SSF52518">
    <property type="entry name" value="Thiamin diphosphate-binding fold (THDP-binding)"/>
    <property type="match status" value="2"/>
</dbReference>
<dbReference type="InterPro" id="IPR041621">
    <property type="entry name" value="PDH_E1_M"/>
</dbReference>
<dbReference type="InterPro" id="IPR009014">
    <property type="entry name" value="Transketo_C/PFOR_II"/>
</dbReference>
<keyword evidence="6 9" id="KW-0786">Thiamine pyrophosphate</keyword>
<gene>
    <name evidence="14" type="primary">aceE</name>
    <name evidence="14" type="ORF">AQUSIP_05630</name>
</gene>
<feature type="binding site" evidence="10">
    <location>
        <position position="230"/>
    </location>
    <ligand>
        <name>Mg(2+)</name>
        <dbReference type="ChEBI" id="CHEBI:18420"/>
    </ligand>
</feature>
<dbReference type="FunFam" id="3.40.50.970:FF:000011">
    <property type="entry name" value="Pyruvate dehydrogenase E1 component"/>
    <property type="match status" value="1"/>
</dbReference>
<keyword evidence="7 9" id="KW-0670">Pyruvate</keyword>
<dbReference type="GO" id="GO:0004739">
    <property type="term" value="F:pyruvate dehydrogenase (acetyl-transferring) activity"/>
    <property type="evidence" value="ECO:0007669"/>
    <property type="project" value="UniProtKB-EC"/>
</dbReference>
<dbReference type="InterPro" id="IPR029061">
    <property type="entry name" value="THDP-binding"/>
</dbReference>
<keyword evidence="10" id="KW-0460">Magnesium</keyword>
<evidence type="ECO:0000256" key="9">
    <source>
        <dbReference type="PIRNR" id="PIRNR000156"/>
    </source>
</evidence>
<comment type="cofactor">
    <cofactor evidence="1 9">
        <name>thiamine diphosphate</name>
        <dbReference type="ChEBI" id="CHEBI:58937"/>
    </cofactor>
</comment>
<dbReference type="GO" id="GO:0046872">
    <property type="term" value="F:metal ion binding"/>
    <property type="evidence" value="ECO:0007669"/>
    <property type="project" value="UniProtKB-KW"/>
</dbReference>
<feature type="domain" description="Transketolase N-terminal" evidence="11">
    <location>
        <begin position="96"/>
        <end position="293"/>
    </location>
</feature>
<dbReference type="KEGG" id="asip:AQUSIP_05630"/>
<feature type="domain" description="Transketolase-like C-terminal" evidence="13">
    <location>
        <begin position="711"/>
        <end position="844"/>
    </location>
</feature>
<feature type="domain" description="Pyruvate dehydrogenase E1 component middle" evidence="12">
    <location>
        <begin position="472"/>
        <end position="698"/>
    </location>
</feature>
<accession>A0A5E4PF84</accession>
<dbReference type="SUPFAM" id="SSF52922">
    <property type="entry name" value="TK C-terminal domain-like"/>
    <property type="match status" value="1"/>
</dbReference>
<comment type="function">
    <text evidence="2 9">Component of the pyruvate dehydrogenase (PDH) complex, that catalyzes the overall conversion of pyruvate to acetyl-CoA and CO(2).</text>
</comment>
<dbReference type="PIRSF" id="PIRSF000156">
    <property type="entry name" value="Pyruvate_dh_E1"/>
    <property type="match status" value="1"/>
</dbReference>
<sequence length="886" mass="99018">MTKSRSDLDPVETKEWLDALASLVKYEGRERAQYVLQKLLDEAKKKGVTSGVSPLVTPYINTIPVDQQPDYPGDLKLEAAIEAYIRWNAVAMVLLARKQAGGIGGHLSSFASIATLYEVGLNHFFRGPTSESAGDLIYFQGHSSEGNYARAYLEGRIQEKQLQNFRREVDGEGISSYPHPWLMPDFWQFATVSLGLGMLQGIYQARFLKYLENRGLMAANDRRVWVFCGDGEMDEPESMAGLAFAAREQLDNLIFVVNCNLQRLDGLVRSNYKVVQELERLFHGAGWNVIKVLWDSRWDKLFEKDSSGALLKRLDECVDGDLQTAYARGPAYLREFLFNTDELKALVADWTDEELGRLSRGAHDPLKIFAAYSAAVRHQGQPTVILTQGVKGYGLGTGTAESRNVAHNSLEMSEQELKAFRDRFKLPLADEDLLNFRFCKPADDSPEMHYMRSRREKLGGHLPMRQVMPGPLEVPGLDAFDSVLQGSADRTMSTTMVFGRILNVLLKDKSIAQRIVPIFSDEVRTFGLEALFRQIGIYSPLGQLYTPEDKEQFLYYKEAKDGQVLEEGITEAGCMSSWIAAATSYATHRYPMIPFFAYYSMFGFQRVGDFIWAAGDMRARGFLIGATAGRTTLEGEGLQHQDGTSLLAAANVPNCRAYDPAFGYEMAVIIQHGLKEMYAEEKDVFYYVMAMNERYVQPAMPKGVEEGIIRGMYLLSSGKKGAHKVQLFGSGAILNEVIAAADLLKQDFDVSADVWSVTSFSELHRDGSATERANMLAPEKKPGVPYVTKCLQEHPGPVIAATDYVRAYADLARPYLDRTYVTLGTDGFGRSDTRENLRRFFEVDRYYIVVAALYALMKDGAVSAGQITAAMKKYGIDPKKPNPVTV</sequence>
<dbReference type="InterPro" id="IPR005474">
    <property type="entry name" value="Transketolase_N"/>
</dbReference>
<keyword evidence="10" id="KW-0479">Metal-binding</keyword>
<dbReference type="AlphaFoldDB" id="A0A5E4PF84"/>
<keyword evidence="15" id="KW-1185">Reference proteome</keyword>
<dbReference type="Pfam" id="PF00456">
    <property type="entry name" value="Transketolase_N"/>
    <property type="match status" value="1"/>
</dbReference>
<dbReference type="InterPro" id="IPR035807">
    <property type="entry name" value="PDC_E1_N"/>
</dbReference>
<evidence type="ECO:0000256" key="4">
    <source>
        <dbReference type="ARBA" id="ARBA00017172"/>
    </source>
</evidence>
<dbReference type="CDD" id="cd02017">
    <property type="entry name" value="TPP_E1_EcPDC_like"/>
    <property type="match status" value="1"/>
</dbReference>
<evidence type="ECO:0000256" key="3">
    <source>
        <dbReference type="ARBA" id="ARBA00012281"/>
    </source>
</evidence>
<evidence type="ECO:0000256" key="1">
    <source>
        <dbReference type="ARBA" id="ARBA00001964"/>
    </source>
</evidence>
<comment type="catalytic activity">
    <reaction evidence="8 9">
        <text>N(6)-[(R)-lipoyl]-L-lysyl-[protein] + pyruvate + H(+) = N(6)-[(R)-S(8)-acetyldihydrolipoyl]-L-lysyl-[protein] + CO2</text>
        <dbReference type="Rhea" id="RHEA:19189"/>
        <dbReference type="Rhea" id="RHEA-COMP:10474"/>
        <dbReference type="Rhea" id="RHEA-COMP:10478"/>
        <dbReference type="ChEBI" id="CHEBI:15361"/>
        <dbReference type="ChEBI" id="CHEBI:15378"/>
        <dbReference type="ChEBI" id="CHEBI:16526"/>
        <dbReference type="ChEBI" id="CHEBI:83099"/>
        <dbReference type="ChEBI" id="CHEBI:83111"/>
        <dbReference type="EC" id="1.2.4.1"/>
    </reaction>
</comment>
<dbReference type="Pfam" id="PF22613">
    <property type="entry name" value="Transketolase_C_1"/>
    <property type="match status" value="1"/>
</dbReference>
<evidence type="ECO:0000256" key="2">
    <source>
        <dbReference type="ARBA" id="ARBA00003157"/>
    </source>
</evidence>
<evidence type="ECO:0000256" key="6">
    <source>
        <dbReference type="ARBA" id="ARBA00023052"/>
    </source>
</evidence>
<dbReference type="PANTHER" id="PTHR43825:SF3">
    <property type="entry name" value="PYRUVATE DEHYDROGENASE E1 COMPONENT"/>
    <property type="match status" value="1"/>
</dbReference>
<organism evidence="14 15">
    <name type="scientific">Aquicella siphonis</name>
    <dbReference type="NCBI Taxonomy" id="254247"/>
    <lineage>
        <taxon>Bacteria</taxon>
        <taxon>Pseudomonadati</taxon>
        <taxon>Pseudomonadota</taxon>
        <taxon>Gammaproteobacteria</taxon>
        <taxon>Legionellales</taxon>
        <taxon>Coxiellaceae</taxon>
        <taxon>Aquicella</taxon>
    </lineage>
</organism>
<evidence type="ECO:0000256" key="8">
    <source>
        <dbReference type="ARBA" id="ARBA00051231"/>
    </source>
</evidence>
<evidence type="ECO:0000259" key="13">
    <source>
        <dbReference type="Pfam" id="PF22613"/>
    </source>
</evidence>
<dbReference type="PANTHER" id="PTHR43825">
    <property type="entry name" value="PYRUVATE DEHYDROGENASE E1 COMPONENT"/>
    <property type="match status" value="1"/>
</dbReference>
<protein>
    <recommendedName>
        <fullName evidence="4 9">Pyruvate dehydrogenase E1 component</fullName>
        <ecNumber evidence="3 9">1.2.4.1</ecNumber>
    </recommendedName>
</protein>
<dbReference type="InterPro" id="IPR055152">
    <property type="entry name" value="Transketolase-like_C_2"/>
</dbReference>
<evidence type="ECO:0000259" key="12">
    <source>
        <dbReference type="Pfam" id="PF17831"/>
    </source>
</evidence>
<evidence type="ECO:0000313" key="15">
    <source>
        <dbReference type="Proteomes" id="UP000324194"/>
    </source>
</evidence>
<evidence type="ECO:0000256" key="10">
    <source>
        <dbReference type="PIRSR" id="PIRSR000156-1"/>
    </source>
</evidence>
<name>A0A5E4PF84_9COXI</name>
<comment type="cofactor">
    <cofactor evidence="10">
        <name>Mg(2+)</name>
        <dbReference type="ChEBI" id="CHEBI:18420"/>
    </cofactor>
</comment>
<evidence type="ECO:0000256" key="5">
    <source>
        <dbReference type="ARBA" id="ARBA00023002"/>
    </source>
</evidence>
<dbReference type="NCBIfam" id="TIGR00759">
    <property type="entry name" value="aceE"/>
    <property type="match status" value="1"/>
</dbReference>
<dbReference type="Pfam" id="PF17831">
    <property type="entry name" value="PDH_E1_M"/>
    <property type="match status" value="1"/>
</dbReference>
<dbReference type="EC" id="1.2.4.1" evidence="3 9"/>